<dbReference type="EMBL" id="CATOUU010000635">
    <property type="protein sequence ID" value="CAI9936320.1"/>
    <property type="molecule type" value="Genomic_DNA"/>
</dbReference>
<evidence type="ECO:0000313" key="1">
    <source>
        <dbReference type="EMBL" id="CAI9936320.1"/>
    </source>
</evidence>
<name>A0AA86PI66_9EUKA</name>
<comment type="caution">
    <text evidence="1">The sequence shown here is derived from an EMBL/GenBank/DDBJ whole genome shotgun (WGS) entry which is preliminary data.</text>
</comment>
<dbReference type="AlphaFoldDB" id="A0AA86PI66"/>
<reference evidence="2 3" key="2">
    <citation type="submission" date="2024-07" db="EMBL/GenBank/DDBJ databases">
        <authorList>
            <person name="Akdeniz Z."/>
        </authorList>
    </citation>
    <scope>NUCLEOTIDE SEQUENCE [LARGE SCALE GENOMIC DNA]</scope>
</reference>
<dbReference type="Proteomes" id="UP001642409">
    <property type="component" value="Unassembled WGS sequence"/>
</dbReference>
<evidence type="ECO:0000313" key="3">
    <source>
        <dbReference type="Proteomes" id="UP001642409"/>
    </source>
</evidence>
<accession>A0AA86PI66</accession>
<evidence type="ECO:0000313" key="2">
    <source>
        <dbReference type="EMBL" id="CAL6067305.1"/>
    </source>
</evidence>
<sequence>MGYCKELSEDKSQYVGIYSHNNFDSYLKKEGLYQTILFSSKVKWGIRQQLFFSLAHSKSSILDGYSEPVRSSVVLSFAFLLSFTLETQFCLNLKENSLNKNLNFKYEIF</sequence>
<gene>
    <name evidence="1" type="ORF">HINF_LOCUS23965</name>
    <name evidence="2" type="ORF">HINF_LOCUS52959</name>
</gene>
<organism evidence="1">
    <name type="scientific">Hexamita inflata</name>
    <dbReference type="NCBI Taxonomy" id="28002"/>
    <lineage>
        <taxon>Eukaryota</taxon>
        <taxon>Metamonada</taxon>
        <taxon>Diplomonadida</taxon>
        <taxon>Hexamitidae</taxon>
        <taxon>Hexamitinae</taxon>
        <taxon>Hexamita</taxon>
    </lineage>
</organism>
<proteinExistence type="predicted"/>
<protein>
    <submittedName>
        <fullName evidence="2">Hypothetical_protein</fullName>
    </submittedName>
</protein>
<dbReference type="EMBL" id="CAXDID020000267">
    <property type="protein sequence ID" value="CAL6067305.1"/>
    <property type="molecule type" value="Genomic_DNA"/>
</dbReference>
<reference evidence="1" key="1">
    <citation type="submission" date="2023-06" db="EMBL/GenBank/DDBJ databases">
        <authorList>
            <person name="Kurt Z."/>
        </authorList>
    </citation>
    <scope>NUCLEOTIDE SEQUENCE</scope>
</reference>
<keyword evidence="3" id="KW-1185">Reference proteome</keyword>